<dbReference type="Proteomes" id="UP000694287">
    <property type="component" value="Unassembled WGS sequence"/>
</dbReference>
<protein>
    <submittedName>
        <fullName evidence="6">C40 family peptidase</fullName>
    </submittedName>
</protein>
<dbReference type="PANTHER" id="PTHR47053">
    <property type="entry name" value="MUREIN DD-ENDOPEPTIDASE MEPH-RELATED"/>
    <property type="match status" value="1"/>
</dbReference>
<dbReference type="InterPro" id="IPR051202">
    <property type="entry name" value="Peptidase_C40"/>
</dbReference>
<dbReference type="PROSITE" id="PS51935">
    <property type="entry name" value="NLPC_P60"/>
    <property type="match status" value="1"/>
</dbReference>
<name>A0ABS6UYL5_9PSEU</name>
<gene>
    <name evidence="6" type="ORF">I4I81_24085</name>
</gene>
<dbReference type="InterPro" id="IPR000064">
    <property type="entry name" value="NLP_P60_dom"/>
</dbReference>
<dbReference type="Pfam" id="PF00877">
    <property type="entry name" value="NLPC_P60"/>
    <property type="match status" value="1"/>
</dbReference>
<evidence type="ECO:0000313" key="6">
    <source>
        <dbReference type="EMBL" id="MBW0137316.1"/>
    </source>
</evidence>
<sequence length="219" mass="22131">MPIHPASIRSALLHPASDRAATTPSPARPARHHLRRYATRAAVVATTSAAAAALIAFPTAAQEAAPAAAPAPAAVTSAAAPAPVLTTRIAPVAVSAPAAAPAAVSSARLSAVDLALSKVGSPYRWGATGPSAFDCSGLVNWAFEQAGIEVPRTSRALSQAGTAVSRGDLQPGDLVFFYSPVSHVGIYIGNGQMVHASTSGKPVAISSIDGRQYNSARRL</sequence>
<accession>A0ABS6UYL5</accession>
<dbReference type="RefSeq" id="WP_372478325.1">
    <property type="nucleotide sequence ID" value="NZ_JADQDK010000001.1"/>
</dbReference>
<feature type="region of interest" description="Disordered" evidence="4">
    <location>
        <begin position="10"/>
        <end position="32"/>
    </location>
</feature>
<evidence type="ECO:0000256" key="4">
    <source>
        <dbReference type="SAM" id="MobiDB-lite"/>
    </source>
</evidence>
<evidence type="ECO:0000256" key="2">
    <source>
        <dbReference type="ARBA" id="ARBA00022801"/>
    </source>
</evidence>
<reference evidence="6 7" key="1">
    <citation type="submission" date="2020-11" db="EMBL/GenBank/DDBJ databases">
        <title>Pseudonocardia abyssalis sp. nov. and Pseudonocardia oceani sp. nov., description and phylogenomic analysis of two novel actinomycetes isolated from the deep Southern Ocean.</title>
        <authorList>
            <person name="Parra J."/>
        </authorList>
    </citation>
    <scope>NUCLEOTIDE SEQUENCE [LARGE SCALE GENOMIC DNA]</scope>
    <source>
        <strain evidence="6 7">KRD-168</strain>
    </source>
</reference>
<evidence type="ECO:0000313" key="7">
    <source>
        <dbReference type="Proteomes" id="UP000694287"/>
    </source>
</evidence>
<keyword evidence="7" id="KW-1185">Reference proteome</keyword>
<organism evidence="6 7">
    <name type="scientific">Pseudonocardia abyssalis</name>
    <dbReference type="NCBI Taxonomy" id="2792008"/>
    <lineage>
        <taxon>Bacteria</taxon>
        <taxon>Bacillati</taxon>
        <taxon>Actinomycetota</taxon>
        <taxon>Actinomycetes</taxon>
        <taxon>Pseudonocardiales</taxon>
        <taxon>Pseudonocardiaceae</taxon>
        <taxon>Pseudonocardia</taxon>
    </lineage>
</organism>
<dbReference type="EMBL" id="JADQDK010000001">
    <property type="protein sequence ID" value="MBW0137316.1"/>
    <property type="molecule type" value="Genomic_DNA"/>
</dbReference>
<keyword evidence="1" id="KW-0645">Protease</keyword>
<evidence type="ECO:0000259" key="5">
    <source>
        <dbReference type="PROSITE" id="PS51935"/>
    </source>
</evidence>
<comment type="caution">
    <text evidence="6">The sequence shown here is derived from an EMBL/GenBank/DDBJ whole genome shotgun (WGS) entry which is preliminary data.</text>
</comment>
<evidence type="ECO:0000256" key="3">
    <source>
        <dbReference type="ARBA" id="ARBA00022807"/>
    </source>
</evidence>
<evidence type="ECO:0000256" key="1">
    <source>
        <dbReference type="ARBA" id="ARBA00022670"/>
    </source>
</evidence>
<dbReference type="PANTHER" id="PTHR47053:SF1">
    <property type="entry name" value="MUREIN DD-ENDOPEPTIDASE MEPH-RELATED"/>
    <property type="match status" value="1"/>
</dbReference>
<keyword evidence="2" id="KW-0378">Hydrolase</keyword>
<proteinExistence type="predicted"/>
<feature type="domain" description="NlpC/P60" evidence="5">
    <location>
        <begin position="105"/>
        <end position="219"/>
    </location>
</feature>
<keyword evidence="3" id="KW-0788">Thiol protease</keyword>